<protein>
    <submittedName>
        <fullName evidence="2">Uncharacterized protein</fullName>
    </submittedName>
</protein>
<evidence type="ECO:0000313" key="3">
    <source>
        <dbReference type="Proteomes" id="UP000299102"/>
    </source>
</evidence>
<dbReference type="Proteomes" id="UP000299102">
    <property type="component" value="Unassembled WGS sequence"/>
</dbReference>
<evidence type="ECO:0000313" key="2">
    <source>
        <dbReference type="EMBL" id="GBP47946.1"/>
    </source>
</evidence>
<keyword evidence="3" id="KW-1185">Reference proteome</keyword>
<gene>
    <name evidence="2" type="ORF">EVAR_31486_1</name>
</gene>
<dbReference type="AlphaFoldDB" id="A0A4C1W983"/>
<feature type="region of interest" description="Disordered" evidence="1">
    <location>
        <begin position="81"/>
        <end position="123"/>
    </location>
</feature>
<sequence>MEAQKRTGKVGERNTCVVYHSHPIQSGEFKFRSKISLFQWGRVPDSDSWMAFGTGTEVRMAVLIFSDLLKSRVTNPIFVDYGKQTPSVSNPSRPAHERVRRKCTEKRRLKRRKVENSSRDRKR</sequence>
<organism evidence="2 3">
    <name type="scientific">Eumeta variegata</name>
    <name type="common">Bagworm moth</name>
    <name type="synonym">Eumeta japonica</name>
    <dbReference type="NCBI Taxonomy" id="151549"/>
    <lineage>
        <taxon>Eukaryota</taxon>
        <taxon>Metazoa</taxon>
        <taxon>Ecdysozoa</taxon>
        <taxon>Arthropoda</taxon>
        <taxon>Hexapoda</taxon>
        <taxon>Insecta</taxon>
        <taxon>Pterygota</taxon>
        <taxon>Neoptera</taxon>
        <taxon>Endopterygota</taxon>
        <taxon>Lepidoptera</taxon>
        <taxon>Glossata</taxon>
        <taxon>Ditrysia</taxon>
        <taxon>Tineoidea</taxon>
        <taxon>Psychidae</taxon>
        <taxon>Oiketicinae</taxon>
        <taxon>Eumeta</taxon>
    </lineage>
</organism>
<name>A0A4C1W983_EUMVA</name>
<proteinExistence type="predicted"/>
<reference evidence="2 3" key="1">
    <citation type="journal article" date="2019" name="Commun. Biol.">
        <title>The bagworm genome reveals a unique fibroin gene that provides high tensile strength.</title>
        <authorList>
            <person name="Kono N."/>
            <person name="Nakamura H."/>
            <person name="Ohtoshi R."/>
            <person name="Tomita M."/>
            <person name="Numata K."/>
            <person name="Arakawa K."/>
        </authorList>
    </citation>
    <scope>NUCLEOTIDE SEQUENCE [LARGE SCALE GENOMIC DNA]</scope>
</reference>
<comment type="caution">
    <text evidence="2">The sequence shown here is derived from an EMBL/GenBank/DDBJ whole genome shotgun (WGS) entry which is preliminary data.</text>
</comment>
<feature type="compositionally biased region" description="Basic residues" evidence="1">
    <location>
        <begin position="98"/>
        <end position="113"/>
    </location>
</feature>
<accession>A0A4C1W983</accession>
<evidence type="ECO:0000256" key="1">
    <source>
        <dbReference type="SAM" id="MobiDB-lite"/>
    </source>
</evidence>
<feature type="compositionally biased region" description="Basic and acidic residues" evidence="1">
    <location>
        <begin position="114"/>
        <end position="123"/>
    </location>
</feature>
<dbReference type="EMBL" id="BGZK01000513">
    <property type="protein sequence ID" value="GBP47946.1"/>
    <property type="molecule type" value="Genomic_DNA"/>
</dbReference>